<proteinExistence type="predicted"/>
<organism evidence="1 2">
    <name type="scientific">Ruminococcus flavefaciens</name>
    <dbReference type="NCBI Taxonomy" id="1265"/>
    <lineage>
        <taxon>Bacteria</taxon>
        <taxon>Bacillati</taxon>
        <taxon>Bacillota</taxon>
        <taxon>Clostridia</taxon>
        <taxon>Eubacteriales</taxon>
        <taxon>Oscillospiraceae</taxon>
        <taxon>Ruminococcus</taxon>
    </lineage>
</organism>
<gene>
    <name evidence="1" type="ORF">SAMN02910265_02088</name>
</gene>
<reference evidence="1 2" key="1">
    <citation type="submission" date="2016-10" db="EMBL/GenBank/DDBJ databases">
        <authorList>
            <person name="de Groot N.N."/>
        </authorList>
    </citation>
    <scope>NUCLEOTIDE SEQUENCE [LARGE SCALE GENOMIC DNA]</scope>
    <source>
        <strain evidence="1 2">YAD2003</strain>
    </source>
</reference>
<evidence type="ECO:0000313" key="1">
    <source>
        <dbReference type="EMBL" id="SEH68142.1"/>
    </source>
</evidence>
<dbReference type="OrthoDB" id="1821907at2"/>
<accession>A0A1H6JZ85</accession>
<dbReference type="Proteomes" id="UP000183190">
    <property type="component" value="Unassembled WGS sequence"/>
</dbReference>
<dbReference type="AlphaFoldDB" id="A0A1H6JZ85"/>
<evidence type="ECO:0000313" key="2">
    <source>
        <dbReference type="Proteomes" id="UP000183190"/>
    </source>
</evidence>
<sequence length="80" mass="9449">MSVSEIFEIPKFYYFESGNDFSGSKGDFAYKILNGDVLKCMTWHGRLCSMKAEIEHEAEFERTQEGFDNMIKWLEEQYKS</sequence>
<dbReference type="RefSeq" id="WP_074717119.1">
    <property type="nucleotide sequence ID" value="NZ_FNWV01000007.1"/>
</dbReference>
<protein>
    <submittedName>
        <fullName evidence="1">Uncharacterized protein</fullName>
    </submittedName>
</protein>
<name>A0A1H6JZ85_RUMFL</name>
<dbReference type="EMBL" id="FNWV01000007">
    <property type="protein sequence ID" value="SEH68142.1"/>
    <property type="molecule type" value="Genomic_DNA"/>
</dbReference>